<feature type="domain" description="U-box" evidence="14">
    <location>
        <begin position="1"/>
        <end position="51"/>
    </location>
</feature>
<proteinExistence type="inferred from homology"/>
<dbReference type="OrthoDB" id="687049at2759"/>
<reference evidence="15" key="1">
    <citation type="submission" date="2022-07" db="EMBL/GenBank/DDBJ databases">
        <title>Phylogenomic reconstructions and comparative analyses of Kickxellomycotina fungi.</title>
        <authorList>
            <person name="Reynolds N.K."/>
            <person name="Stajich J.E."/>
            <person name="Barry K."/>
            <person name="Grigoriev I.V."/>
            <person name="Crous P."/>
            <person name="Smith M.E."/>
        </authorList>
    </citation>
    <scope>NUCLEOTIDE SEQUENCE</scope>
    <source>
        <strain evidence="15">RSA 567</strain>
    </source>
</reference>
<dbReference type="GO" id="GO:0071006">
    <property type="term" value="C:U2-type catalytic step 1 spliceosome"/>
    <property type="evidence" value="ECO:0007669"/>
    <property type="project" value="TreeGrafter"/>
</dbReference>
<keyword evidence="11 12" id="KW-0539">Nucleus</keyword>
<keyword evidence="9 12" id="KW-0833">Ubl conjugation pathway</keyword>
<gene>
    <name evidence="15" type="primary">PRP19</name>
    <name evidence="15" type="ORF">H4R34_005911</name>
</gene>
<keyword evidence="8" id="KW-0677">Repeat</keyword>
<dbReference type="EC" id="2.3.2.27" evidence="12"/>
<evidence type="ECO:0000256" key="9">
    <source>
        <dbReference type="ARBA" id="ARBA00022786"/>
    </source>
</evidence>
<dbReference type="GO" id="GO:0006281">
    <property type="term" value="P:DNA repair"/>
    <property type="evidence" value="ECO:0007669"/>
    <property type="project" value="UniProtKB-KW"/>
</dbReference>
<name>A0A9W8AVP4_9FUNG</name>
<dbReference type="InterPro" id="IPR055340">
    <property type="entry name" value="RING-Ubox_PRP19"/>
</dbReference>
<keyword evidence="10 12" id="KW-0508">mRNA splicing</keyword>
<comment type="subunit">
    <text evidence="12">Homotetramer.</text>
</comment>
<dbReference type="Pfam" id="PF04564">
    <property type="entry name" value="U-box"/>
    <property type="match status" value="1"/>
</dbReference>
<keyword evidence="12" id="KW-0234">DNA repair</keyword>
<accession>A0A9W8AVP4</accession>
<dbReference type="EMBL" id="JANBQB010001582">
    <property type="protein sequence ID" value="KAJ1970907.1"/>
    <property type="molecule type" value="Genomic_DNA"/>
</dbReference>
<evidence type="ECO:0000256" key="2">
    <source>
        <dbReference type="ARBA" id="ARBA00004906"/>
    </source>
</evidence>
<dbReference type="SUPFAM" id="SSF57850">
    <property type="entry name" value="RING/U-box"/>
    <property type="match status" value="1"/>
</dbReference>
<evidence type="ECO:0000256" key="13">
    <source>
        <dbReference type="SAM" id="MobiDB-lite"/>
    </source>
</evidence>
<protein>
    <recommendedName>
        <fullName evidence="12">Pre-mRNA-processing factor 19</fullName>
        <ecNumber evidence="12">2.3.2.27</ecNumber>
    </recommendedName>
</protein>
<dbReference type="InterPro" id="IPR013083">
    <property type="entry name" value="Znf_RING/FYVE/PHD"/>
</dbReference>
<feature type="region of interest" description="Disordered" evidence="13">
    <location>
        <begin position="138"/>
        <end position="181"/>
    </location>
</feature>
<evidence type="ECO:0000256" key="10">
    <source>
        <dbReference type="ARBA" id="ARBA00023187"/>
    </source>
</evidence>
<dbReference type="GO" id="GO:0000398">
    <property type="term" value="P:mRNA splicing, via spliceosome"/>
    <property type="evidence" value="ECO:0007669"/>
    <property type="project" value="InterPro"/>
</dbReference>
<dbReference type="Gene3D" id="3.30.40.10">
    <property type="entry name" value="Zinc/RING finger domain, C3HC4 (zinc finger)"/>
    <property type="match status" value="1"/>
</dbReference>
<keyword evidence="16" id="KW-1185">Reference proteome</keyword>
<comment type="function">
    <text evidence="12">Ubiquitin-protein ligase which is mainly involved pre-mRNA splicing and DNA repair. Required for pre-mRNA splicing as component of the spliceosome.</text>
</comment>
<evidence type="ECO:0000256" key="7">
    <source>
        <dbReference type="ARBA" id="ARBA00022728"/>
    </source>
</evidence>
<comment type="subcellular location">
    <subcellularLocation>
        <location evidence="1 12">Nucleus</location>
    </subcellularLocation>
</comment>
<comment type="caution">
    <text evidence="15">The sequence shown here is derived from an EMBL/GenBank/DDBJ whole genome shotgun (WGS) entry which is preliminary data.</text>
</comment>
<dbReference type="FunFam" id="3.30.40.10:FF:000027">
    <property type="entry name" value="Pre-mRNA-processing factor 19, putative"/>
    <property type="match status" value="1"/>
</dbReference>
<dbReference type="AlphaFoldDB" id="A0A9W8AVP4"/>
<keyword evidence="15" id="KW-0012">Acyltransferase</keyword>
<dbReference type="InterPro" id="IPR013915">
    <property type="entry name" value="Prp19_cc"/>
</dbReference>
<keyword evidence="12" id="KW-0227">DNA damage</keyword>
<dbReference type="InterPro" id="IPR038959">
    <property type="entry name" value="Prp19"/>
</dbReference>
<dbReference type="Proteomes" id="UP001151582">
    <property type="component" value="Unassembled WGS sequence"/>
</dbReference>
<keyword evidence="4" id="KW-0853">WD repeat</keyword>
<comment type="similarity">
    <text evidence="3 12">Belongs to the WD repeat PRP19 family.</text>
</comment>
<dbReference type="PANTHER" id="PTHR43995:SF1">
    <property type="entry name" value="PRE-MRNA-PROCESSING FACTOR 19"/>
    <property type="match status" value="1"/>
</dbReference>
<evidence type="ECO:0000259" key="14">
    <source>
        <dbReference type="PROSITE" id="PS51698"/>
    </source>
</evidence>
<dbReference type="Pfam" id="PF08606">
    <property type="entry name" value="Prp19"/>
    <property type="match status" value="1"/>
</dbReference>
<dbReference type="GO" id="GO:0070534">
    <property type="term" value="P:protein K63-linked ubiquitination"/>
    <property type="evidence" value="ECO:0007669"/>
    <property type="project" value="UniProtKB-UniRule"/>
</dbReference>
<evidence type="ECO:0000256" key="6">
    <source>
        <dbReference type="ARBA" id="ARBA00022679"/>
    </source>
</evidence>
<dbReference type="PROSITE" id="PS51698">
    <property type="entry name" value="U_BOX"/>
    <property type="match status" value="1"/>
</dbReference>
<comment type="catalytic activity">
    <reaction evidence="12">
        <text>S-ubiquitinyl-[E2 ubiquitin-conjugating enzyme]-L-cysteine + [acceptor protein]-L-lysine = [E2 ubiquitin-conjugating enzyme]-L-cysteine + N(6)-ubiquitinyl-[acceptor protein]-L-lysine.</text>
        <dbReference type="EC" id="2.3.2.27"/>
    </reaction>
</comment>
<organism evidence="15 16">
    <name type="scientific">Dimargaris verticillata</name>
    <dbReference type="NCBI Taxonomy" id="2761393"/>
    <lineage>
        <taxon>Eukaryota</taxon>
        <taxon>Fungi</taxon>
        <taxon>Fungi incertae sedis</taxon>
        <taxon>Zoopagomycota</taxon>
        <taxon>Kickxellomycotina</taxon>
        <taxon>Dimargaritomycetes</taxon>
        <taxon>Dimargaritales</taxon>
        <taxon>Dimargaritaceae</taxon>
        <taxon>Dimargaris</taxon>
    </lineage>
</organism>
<evidence type="ECO:0000256" key="3">
    <source>
        <dbReference type="ARBA" id="ARBA00006388"/>
    </source>
</evidence>
<evidence type="ECO:0000256" key="11">
    <source>
        <dbReference type="ARBA" id="ARBA00023242"/>
    </source>
</evidence>
<dbReference type="GO" id="GO:0000974">
    <property type="term" value="C:Prp19 complex"/>
    <property type="evidence" value="ECO:0007669"/>
    <property type="project" value="UniProtKB-UniRule"/>
</dbReference>
<evidence type="ECO:0000313" key="16">
    <source>
        <dbReference type="Proteomes" id="UP001151582"/>
    </source>
</evidence>
<dbReference type="GO" id="GO:0061630">
    <property type="term" value="F:ubiquitin protein ligase activity"/>
    <property type="evidence" value="ECO:0007669"/>
    <property type="project" value="UniProtKB-UniRule"/>
</dbReference>
<dbReference type="PANTHER" id="PTHR43995">
    <property type="entry name" value="PRE-MRNA-PROCESSING FACTOR 19"/>
    <property type="match status" value="1"/>
</dbReference>
<keyword evidence="5 12" id="KW-0507">mRNA processing</keyword>
<dbReference type="SMART" id="SM00504">
    <property type="entry name" value="Ubox"/>
    <property type="match status" value="1"/>
</dbReference>
<evidence type="ECO:0000313" key="15">
    <source>
        <dbReference type="EMBL" id="KAJ1970907.1"/>
    </source>
</evidence>
<dbReference type="InterPro" id="IPR003613">
    <property type="entry name" value="Ubox_domain"/>
</dbReference>
<dbReference type="GO" id="GO:0005737">
    <property type="term" value="C:cytoplasm"/>
    <property type="evidence" value="ECO:0007669"/>
    <property type="project" value="TreeGrafter"/>
</dbReference>
<comment type="pathway">
    <text evidence="2 12">Protein modification; protein ubiquitination.</text>
</comment>
<dbReference type="CDD" id="cd16656">
    <property type="entry name" value="RING-Ubox_PRP19"/>
    <property type="match status" value="1"/>
</dbReference>
<evidence type="ECO:0000256" key="4">
    <source>
        <dbReference type="ARBA" id="ARBA00022574"/>
    </source>
</evidence>
<evidence type="ECO:0000256" key="8">
    <source>
        <dbReference type="ARBA" id="ARBA00022737"/>
    </source>
</evidence>
<evidence type="ECO:0000256" key="1">
    <source>
        <dbReference type="ARBA" id="ARBA00004123"/>
    </source>
</evidence>
<keyword evidence="7 12" id="KW-0747">Spliceosome</keyword>
<sequence>MFCAISGEVPEVPIISAKSGHVFEKRLIEKYIADNGTCPITGQPLTLEDLITVTSDPPVPKPRPPTMSSIPSMLSVFQNEWDSVMLETFTLKQQYQKARQELAHALYQSDASCRVIARLIKERDAARDALANVQAHLAQPSADTNTAAEPQPMATDEAPSAAPQEGMTDGVIETIDSTAEA</sequence>
<evidence type="ECO:0000256" key="12">
    <source>
        <dbReference type="RuleBase" id="RU367101"/>
    </source>
</evidence>
<keyword evidence="6 12" id="KW-0808">Transferase</keyword>
<evidence type="ECO:0000256" key="5">
    <source>
        <dbReference type="ARBA" id="ARBA00022664"/>
    </source>
</evidence>